<accession>A0A6D2HF04</accession>
<organism evidence="1 2">
    <name type="scientific">Microthlaspi erraticum</name>
    <dbReference type="NCBI Taxonomy" id="1685480"/>
    <lineage>
        <taxon>Eukaryota</taxon>
        <taxon>Viridiplantae</taxon>
        <taxon>Streptophyta</taxon>
        <taxon>Embryophyta</taxon>
        <taxon>Tracheophyta</taxon>
        <taxon>Spermatophyta</taxon>
        <taxon>Magnoliopsida</taxon>
        <taxon>eudicotyledons</taxon>
        <taxon>Gunneridae</taxon>
        <taxon>Pentapetalae</taxon>
        <taxon>rosids</taxon>
        <taxon>malvids</taxon>
        <taxon>Brassicales</taxon>
        <taxon>Brassicaceae</taxon>
        <taxon>Coluteocarpeae</taxon>
        <taxon>Microthlaspi</taxon>
    </lineage>
</organism>
<comment type="caution">
    <text evidence="1">The sequence shown here is derived from an EMBL/GenBank/DDBJ whole genome shotgun (WGS) entry which is preliminary data.</text>
</comment>
<dbReference type="AlphaFoldDB" id="A0A6D2HF04"/>
<dbReference type="Proteomes" id="UP000467841">
    <property type="component" value="Unassembled WGS sequence"/>
</dbReference>
<evidence type="ECO:0000313" key="1">
    <source>
        <dbReference type="EMBL" id="CAA7014562.1"/>
    </source>
</evidence>
<evidence type="ECO:0000313" key="2">
    <source>
        <dbReference type="Proteomes" id="UP000467841"/>
    </source>
</evidence>
<proteinExistence type="predicted"/>
<gene>
    <name evidence="1" type="ORF">MERR_LOCUS1796</name>
</gene>
<sequence length="101" mass="11708">MKDIAKDPNNKLWVEYNFMGEAYGSGSVKLSSYLGPLVREHVPVTLSSWTKLSESLKIVLWKSVQARFELDEDYQWKSILQQLGCLWRSSKSRLVTQILKE</sequence>
<dbReference type="OrthoDB" id="1110748at2759"/>
<keyword evidence="2" id="KW-1185">Reference proteome</keyword>
<dbReference type="EMBL" id="CACVBM020000111">
    <property type="protein sequence ID" value="CAA7014562.1"/>
    <property type="molecule type" value="Genomic_DNA"/>
</dbReference>
<reference evidence="1" key="1">
    <citation type="submission" date="2020-01" db="EMBL/GenBank/DDBJ databases">
        <authorList>
            <person name="Mishra B."/>
        </authorList>
    </citation>
    <scope>NUCLEOTIDE SEQUENCE [LARGE SCALE GENOMIC DNA]</scope>
</reference>
<protein>
    <submittedName>
        <fullName evidence="1">Uncharacterized protein</fullName>
    </submittedName>
</protein>
<name>A0A6D2HF04_9BRAS</name>